<dbReference type="EMBL" id="CP155571">
    <property type="protein sequence ID" value="XFO70026.1"/>
    <property type="molecule type" value="Genomic_DNA"/>
</dbReference>
<evidence type="ECO:0008006" key="3">
    <source>
        <dbReference type="Google" id="ProtNLM"/>
    </source>
</evidence>
<gene>
    <name evidence="1" type="ORF">SPACI_000050</name>
</gene>
<dbReference type="Proteomes" id="UP000216052">
    <property type="component" value="Chromosome"/>
</dbReference>
<dbReference type="InterPro" id="IPR007922">
    <property type="entry name" value="DciA-like"/>
</dbReference>
<dbReference type="PANTHER" id="PTHR36456">
    <property type="entry name" value="UPF0232 PROTEIN SCO3875"/>
    <property type="match status" value="1"/>
</dbReference>
<protein>
    <recommendedName>
        <fullName evidence="3">DUF721 domain-containing protein</fullName>
    </recommendedName>
</protein>
<dbReference type="Pfam" id="PF05258">
    <property type="entry name" value="DciA"/>
    <property type="match status" value="1"/>
</dbReference>
<sequence>MFRIKDIVPNTLKSLGINKQYNAQSVIVHWPEIAGDEIATHAWPISIKHGVLLLAVNNPVWSHHLMMLKPGIINKINMFLHEKLVADIRFQAGDLKKYQNHEEDEQSSLSIRPAKLDSEELTGVWEATEPIKDINLRKKCYYVLIKQTGIDKAKKKAGWQSCKRCSVLVQPGQNYCSVCSLEYKQEKKQAIIQLLTEAPWLSYQEASQIVPCSPREFHTGKKRLIHKLVHALFEPGWDRLNEATLVMLMTGIKPDRIDATIVNTVISKIKVRLAEKIRRKNYVSAFRR</sequence>
<evidence type="ECO:0000313" key="1">
    <source>
        <dbReference type="EMBL" id="XFO70026.1"/>
    </source>
</evidence>
<reference evidence="1" key="1">
    <citation type="submission" date="2024-05" db="EMBL/GenBank/DDBJ databases">
        <title>Isolation and characterization of Sporomusa carbonis sp. nov., a carboxydotrophic hydrogenogen in the genus of Sporomusa isolated from a charcoal burning pile.</title>
        <authorList>
            <person name="Boeer T."/>
            <person name="Rosenbaum F."/>
            <person name="Eysell L."/>
            <person name="Mueller V."/>
            <person name="Daniel R."/>
            <person name="Poehlein A."/>
        </authorList>
    </citation>
    <scope>NUCLEOTIDE SEQUENCE [LARGE SCALE GENOMIC DNA]</scope>
    <source>
        <strain evidence="1">DSM 3132</strain>
    </source>
</reference>
<organism evidence="1 2">
    <name type="scientific">Sporomusa acidovorans (strain ATCC 49682 / DSM 3132 / Mol)</name>
    <dbReference type="NCBI Taxonomy" id="1123286"/>
    <lineage>
        <taxon>Bacteria</taxon>
        <taxon>Bacillati</taxon>
        <taxon>Bacillota</taxon>
        <taxon>Negativicutes</taxon>
        <taxon>Selenomonadales</taxon>
        <taxon>Sporomusaceae</taxon>
        <taxon>Sporomusa</taxon>
    </lineage>
</organism>
<dbReference type="RefSeq" id="WP_093795002.1">
    <property type="nucleotide sequence ID" value="NZ_CP155571.1"/>
</dbReference>
<evidence type="ECO:0000313" key="2">
    <source>
        <dbReference type="Proteomes" id="UP000216052"/>
    </source>
</evidence>
<proteinExistence type="predicted"/>
<accession>A0ABZ3IVX9</accession>
<name>A0ABZ3IVX9_SPOA4</name>
<dbReference type="PANTHER" id="PTHR36456:SF1">
    <property type="entry name" value="UPF0232 PROTEIN SCO3875"/>
    <property type="match status" value="1"/>
</dbReference>
<keyword evidence="2" id="KW-1185">Reference proteome</keyword>